<dbReference type="InterPro" id="IPR003661">
    <property type="entry name" value="HisK_dim/P_dom"/>
</dbReference>
<dbReference type="PRINTS" id="PR00344">
    <property type="entry name" value="BCTRLSENSOR"/>
</dbReference>
<evidence type="ECO:0000256" key="5">
    <source>
        <dbReference type="ARBA" id="ARBA00022741"/>
    </source>
</evidence>
<dbReference type="Pfam" id="PF25323">
    <property type="entry name" value="6TM_PilS"/>
    <property type="match status" value="1"/>
</dbReference>
<evidence type="ECO:0000256" key="6">
    <source>
        <dbReference type="ARBA" id="ARBA00022777"/>
    </source>
</evidence>
<feature type="transmembrane region" description="Helical" evidence="10">
    <location>
        <begin position="51"/>
        <end position="71"/>
    </location>
</feature>
<dbReference type="SUPFAM" id="SSF55874">
    <property type="entry name" value="ATPase domain of HSP90 chaperone/DNA topoisomerase II/histidine kinase"/>
    <property type="match status" value="1"/>
</dbReference>
<dbReference type="KEGG" id="mym:A176_001124"/>
<dbReference type="GO" id="GO:0000155">
    <property type="term" value="F:phosphorelay sensor kinase activity"/>
    <property type="evidence" value="ECO:0007669"/>
    <property type="project" value="InterPro"/>
</dbReference>
<evidence type="ECO:0000256" key="10">
    <source>
        <dbReference type="SAM" id="Phobius"/>
    </source>
</evidence>
<dbReference type="GO" id="GO:0005524">
    <property type="term" value="F:ATP binding"/>
    <property type="evidence" value="ECO:0007669"/>
    <property type="project" value="UniProtKB-KW"/>
</dbReference>
<evidence type="ECO:0000256" key="8">
    <source>
        <dbReference type="ARBA" id="ARBA00023012"/>
    </source>
</evidence>
<dbReference type="InterPro" id="IPR004358">
    <property type="entry name" value="Sig_transdc_His_kin-like_C"/>
</dbReference>
<keyword evidence="10" id="KW-1133">Transmembrane helix</keyword>
<dbReference type="RefSeq" id="WP_002638892.1">
    <property type="nucleotide sequence ID" value="NZ_CP012109.1"/>
</dbReference>
<feature type="transmembrane region" description="Helical" evidence="10">
    <location>
        <begin position="157"/>
        <end position="179"/>
    </location>
</feature>
<dbReference type="SMART" id="SM00387">
    <property type="entry name" value="HATPase_c"/>
    <property type="match status" value="1"/>
</dbReference>
<dbReference type="SUPFAM" id="SSF47384">
    <property type="entry name" value="Homodimeric domain of signal transducing histidine kinase"/>
    <property type="match status" value="1"/>
</dbReference>
<dbReference type="SUPFAM" id="SSF55785">
    <property type="entry name" value="PYP-like sensor domain (PAS domain)"/>
    <property type="match status" value="1"/>
</dbReference>
<dbReference type="CDD" id="cd00082">
    <property type="entry name" value="HisKA"/>
    <property type="match status" value="1"/>
</dbReference>
<organism evidence="12 13">
    <name type="scientific">Pseudomyxococcus hansupus</name>
    <dbReference type="NCBI Taxonomy" id="1297742"/>
    <lineage>
        <taxon>Bacteria</taxon>
        <taxon>Pseudomonadati</taxon>
        <taxon>Myxococcota</taxon>
        <taxon>Myxococcia</taxon>
        <taxon>Myxococcales</taxon>
        <taxon>Cystobacterineae</taxon>
        <taxon>Myxococcaceae</taxon>
        <taxon>Pseudomyxococcus</taxon>
    </lineage>
</organism>
<dbReference type="SMART" id="SM00388">
    <property type="entry name" value="HisKA"/>
    <property type="match status" value="1"/>
</dbReference>
<comment type="catalytic activity">
    <reaction evidence="1">
        <text>ATP + protein L-histidine = ADP + protein N-phospho-L-histidine.</text>
        <dbReference type="EC" id="2.7.13.3"/>
    </reaction>
</comment>
<dbReference type="EC" id="2.7.13.3" evidence="2"/>
<evidence type="ECO:0000256" key="7">
    <source>
        <dbReference type="ARBA" id="ARBA00022840"/>
    </source>
</evidence>
<feature type="transmembrane region" description="Helical" evidence="10">
    <location>
        <begin position="126"/>
        <end position="145"/>
    </location>
</feature>
<dbReference type="PANTHER" id="PTHR43065:SF10">
    <property type="entry name" value="PEROXIDE STRESS-ACTIVATED HISTIDINE KINASE MAK3"/>
    <property type="match status" value="1"/>
</dbReference>
<dbReference type="PROSITE" id="PS50109">
    <property type="entry name" value="HIS_KIN"/>
    <property type="match status" value="1"/>
</dbReference>
<keyword evidence="6" id="KW-0418">Kinase</keyword>
<dbReference type="Proteomes" id="UP000009026">
    <property type="component" value="Chromosome"/>
</dbReference>
<dbReference type="AlphaFoldDB" id="A0A0H4X8N4"/>
<dbReference type="InterPro" id="IPR000014">
    <property type="entry name" value="PAS"/>
</dbReference>
<evidence type="ECO:0000259" key="11">
    <source>
        <dbReference type="PROSITE" id="PS50109"/>
    </source>
</evidence>
<dbReference type="Pfam" id="PF02518">
    <property type="entry name" value="HATPase_c"/>
    <property type="match status" value="1"/>
</dbReference>
<dbReference type="PANTHER" id="PTHR43065">
    <property type="entry name" value="SENSOR HISTIDINE KINASE"/>
    <property type="match status" value="1"/>
</dbReference>
<dbReference type="InterPro" id="IPR036097">
    <property type="entry name" value="HisK_dim/P_sf"/>
</dbReference>
<feature type="transmembrane region" description="Helical" evidence="10">
    <location>
        <begin position="76"/>
        <end position="98"/>
    </location>
</feature>
<feature type="region of interest" description="Disordered" evidence="9">
    <location>
        <begin position="537"/>
        <end position="566"/>
    </location>
</feature>
<sequence>MGASSGSPEETLRRRLTWLIAFRIVATSLSLVAVALRLVSQGRAEPVLGDWIAFAIIGGVYLLSLVTAVVVRRGRLLAPAVVLQVLGDLVIATVLVVLTGGGGSPFTFTYSLAVISGAILMERRGALLLAAAGSVLFAGVVLGVYERISGIPFTARNVPFLLVSHVLALFLVAVLAGYLSRQLSAAGGALTARERDLHRLETLQAQILDCMPSGLVTCDAAGQVTFVNRAARAILGVEALPGNPLERLLPGALNLGRRASRRELTVRTSAGERILGLSTTPLVEDNEGALLIVFQDLTEFRRMEEGLRRADRLAALGTMSAQLAHEIRNPLAAMRGSAQLLGQDGGADASRVKLTGVLMREADRLSRLVEDFLRFARPPTPVRRAVRLDLLVTETMEMLRSDPMARDVRLEVHQGDGPLSAQLDADQLQQVLLNLARNALQATGARGHVRVELGREGGQVRLTVWNAGPPIPRADLPRLFEPFFTTREGGTGLGLASAHSIVRGHGGDIDVHSEEGEGTQFSVVLPLVDVVGERTLAEAPSSSTDQHDVSVDTKAQAPKLPRSSVH</sequence>
<feature type="domain" description="Histidine kinase" evidence="11">
    <location>
        <begin position="322"/>
        <end position="529"/>
    </location>
</feature>
<dbReference type="InterPro" id="IPR005467">
    <property type="entry name" value="His_kinase_dom"/>
</dbReference>
<reference evidence="12 13" key="1">
    <citation type="journal article" date="2016" name="PLoS ONE">
        <title>Complete Genome Sequence and Comparative Genomics of a Novel Myxobacterium Myxococcus hansupus.</title>
        <authorList>
            <person name="Sharma G."/>
            <person name="Narwani T."/>
            <person name="Subramanian S."/>
        </authorList>
    </citation>
    <scope>NUCLEOTIDE SEQUENCE [LARGE SCALE GENOMIC DNA]</scope>
    <source>
        <strain evidence="13">mixupus</strain>
    </source>
</reference>
<dbReference type="Gene3D" id="3.30.565.10">
    <property type="entry name" value="Histidine kinase-like ATPase, C-terminal domain"/>
    <property type="match status" value="1"/>
</dbReference>
<dbReference type="Gene3D" id="1.10.287.130">
    <property type="match status" value="1"/>
</dbReference>
<protein>
    <recommendedName>
        <fullName evidence="2">histidine kinase</fullName>
        <ecNumber evidence="2">2.7.13.3</ecNumber>
    </recommendedName>
</protein>
<keyword evidence="13" id="KW-1185">Reference proteome</keyword>
<dbReference type="Pfam" id="PF00512">
    <property type="entry name" value="HisKA"/>
    <property type="match status" value="1"/>
</dbReference>
<dbReference type="SMART" id="SM00091">
    <property type="entry name" value="PAS"/>
    <property type="match status" value="1"/>
</dbReference>
<keyword evidence="7" id="KW-0067">ATP-binding</keyword>
<evidence type="ECO:0000256" key="1">
    <source>
        <dbReference type="ARBA" id="ARBA00000085"/>
    </source>
</evidence>
<dbReference type="CDD" id="cd00075">
    <property type="entry name" value="HATPase"/>
    <property type="match status" value="1"/>
</dbReference>
<proteinExistence type="predicted"/>
<evidence type="ECO:0000313" key="13">
    <source>
        <dbReference type="Proteomes" id="UP000009026"/>
    </source>
</evidence>
<evidence type="ECO:0000256" key="3">
    <source>
        <dbReference type="ARBA" id="ARBA00022553"/>
    </source>
</evidence>
<dbReference type="eggNOG" id="COG3852">
    <property type="taxonomic scope" value="Bacteria"/>
</dbReference>
<evidence type="ECO:0000256" key="9">
    <source>
        <dbReference type="SAM" id="MobiDB-lite"/>
    </source>
</evidence>
<dbReference type="Pfam" id="PF13188">
    <property type="entry name" value="PAS_8"/>
    <property type="match status" value="1"/>
</dbReference>
<dbReference type="EMBL" id="CP012109">
    <property type="protein sequence ID" value="AKQ64212.1"/>
    <property type="molecule type" value="Genomic_DNA"/>
</dbReference>
<dbReference type="CDD" id="cd00130">
    <property type="entry name" value="PAS"/>
    <property type="match status" value="1"/>
</dbReference>
<dbReference type="InterPro" id="IPR036890">
    <property type="entry name" value="HATPase_C_sf"/>
</dbReference>
<dbReference type="InterPro" id="IPR035965">
    <property type="entry name" value="PAS-like_dom_sf"/>
</dbReference>
<keyword evidence="10" id="KW-0472">Membrane</keyword>
<evidence type="ECO:0000256" key="2">
    <source>
        <dbReference type="ARBA" id="ARBA00012438"/>
    </source>
</evidence>
<keyword evidence="8" id="KW-0902">Two-component regulatory system</keyword>
<keyword evidence="10" id="KW-0812">Transmembrane</keyword>
<keyword evidence="4" id="KW-0808">Transferase</keyword>
<dbReference type="PATRIC" id="fig|1297742.4.peg.1142"/>
<keyword evidence="3" id="KW-0597">Phosphoprotein</keyword>
<name>A0A0H4X8N4_9BACT</name>
<gene>
    <name evidence="12" type="ORF">A176_001124</name>
</gene>
<accession>A0A0H4X8N4</accession>
<feature type="transmembrane region" description="Helical" evidence="10">
    <location>
        <begin position="20"/>
        <end position="39"/>
    </location>
</feature>
<dbReference type="STRING" id="1297742.A176_001124"/>
<dbReference type="InterPro" id="IPR003594">
    <property type="entry name" value="HATPase_dom"/>
</dbReference>
<keyword evidence="5" id="KW-0547">Nucleotide-binding</keyword>
<evidence type="ECO:0000256" key="4">
    <source>
        <dbReference type="ARBA" id="ARBA00022679"/>
    </source>
</evidence>
<evidence type="ECO:0000313" key="12">
    <source>
        <dbReference type="EMBL" id="AKQ64212.1"/>
    </source>
</evidence>
<dbReference type="Gene3D" id="3.30.450.20">
    <property type="entry name" value="PAS domain"/>
    <property type="match status" value="1"/>
</dbReference>